<dbReference type="Proteomes" id="UP000697995">
    <property type="component" value="Unassembled WGS sequence"/>
</dbReference>
<dbReference type="PRINTS" id="PR00081">
    <property type="entry name" value="GDHRDH"/>
</dbReference>
<dbReference type="PROSITE" id="PS00061">
    <property type="entry name" value="ADH_SHORT"/>
    <property type="match status" value="1"/>
</dbReference>
<dbReference type="RefSeq" id="WP_133217700.1">
    <property type="nucleotide sequence ID" value="NZ_SMOA01000002.1"/>
</dbReference>
<dbReference type="InterPro" id="IPR036291">
    <property type="entry name" value="NAD(P)-bd_dom_sf"/>
</dbReference>
<evidence type="ECO:0000256" key="1">
    <source>
        <dbReference type="ARBA" id="ARBA00006484"/>
    </source>
</evidence>
<gene>
    <name evidence="2" type="ORF">CKO45_17705</name>
</gene>
<dbReference type="InterPro" id="IPR020904">
    <property type="entry name" value="Sc_DH/Rdtase_CS"/>
</dbReference>
<dbReference type="InterPro" id="IPR002347">
    <property type="entry name" value="SDR_fam"/>
</dbReference>
<dbReference type="EMBL" id="NRSG01000144">
    <property type="protein sequence ID" value="MBK1660069.1"/>
    <property type="molecule type" value="Genomic_DNA"/>
</dbReference>
<evidence type="ECO:0000313" key="2">
    <source>
        <dbReference type="EMBL" id="MBK1660069.1"/>
    </source>
</evidence>
<comment type="caution">
    <text evidence="2">The sequence shown here is derived from an EMBL/GenBank/DDBJ whole genome shotgun (WGS) entry which is preliminary data.</text>
</comment>
<reference evidence="2 3" key="1">
    <citation type="journal article" date="2020" name="Microorganisms">
        <title>Osmotic Adaptation and Compatible Solute Biosynthesis of Phototrophic Bacteria as Revealed from Genome Analyses.</title>
        <authorList>
            <person name="Imhoff J.F."/>
            <person name="Rahn T."/>
            <person name="Kunzel S."/>
            <person name="Keller A."/>
            <person name="Neulinger S.C."/>
        </authorList>
    </citation>
    <scope>NUCLEOTIDE SEQUENCE [LARGE SCALE GENOMIC DNA]</scope>
    <source>
        <strain evidence="2 3">DSM 15382</strain>
    </source>
</reference>
<sequence length="259" mass="27715">MPTSNAGDRRLSNQARRVMLLTGASRGIGHATVKVFSAAGWRVLTISRQSFPEECPWAMGPEDHVQCDLSSPEDTLRGIGEIRQRLEAEGGRLDALVNNAGISPKGPGGARMGAIQTSLEDWLWVFQVNLFSSIMLARGLIEELQRAQGAVVNVTSIAGSRVHPFAGAAYATSKAALMALTREMAHDFGPLGIRVNAISPGEIDTSILSPGTEKIVEEQIPMRRLGKPAEVAKAIYFLCTDASSYVNGAEIHVNGGQHV</sequence>
<dbReference type="SUPFAM" id="SSF51735">
    <property type="entry name" value="NAD(P)-binding Rossmann-fold domains"/>
    <property type="match status" value="1"/>
</dbReference>
<organism evidence="2 3">
    <name type="scientific">Paracraurococcus ruber</name>
    <dbReference type="NCBI Taxonomy" id="77675"/>
    <lineage>
        <taxon>Bacteria</taxon>
        <taxon>Pseudomonadati</taxon>
        <taxon>Pseudomonadota</taxon>
        <taxon>Alphaproteobacteria</taxon>
        <taxon>Acetobacterales</taxon>
        <taxon>Roseomonadaceae</taxon>
        <taxon>Paracraurococcus</taxon>
    </lineage>
</organism>
<dbReference type="Gene3D" id="3.40.50.720">
    <property type="entry name" value="NAD(P)-binding Rossmann-like Domain"/>
    <property type="match status" value="1"/>
</dbReference>
<accession>A0ABS1D034</accession>
<dbReference type="Pfam" id="PF13561">
    <property type="entry name" value="adh_short_C2"/>
    <property type="match status" value="1"/>
</dbReference>
<protein>
    <submittedName>
        <fullName evidence="2">Oxidoreductase</fullName>
    </submittedName>
</protein>
<dbReference type="PRINTS" id="PR00080">
    <property type="entry name" value="SDRFAMILY"/>
</dbReference>
<name>A0ABS1D034_9PROT</name>
<dbReference type="PANTHER" id="PTHR42760">
    <property type="entry name" value="SHORT-CHAIN DEHYDROGENASES/REDUCTASES FAMILY MEMBER"/>
    <property type="match status" value="1"/>
</dbReference>
<keyword evidence="3" id="KW-1185">Reference proteome</keyword>
<dbReference type="CDD" id="cd05233">
    <property type="entry name" value="SDR_c"/>
    <property type="match status" value="1"/>
</dbReference>
<comment type="similarity">
    <text evidence="1">Belongs to the short-chain dehydrogenases/reductases (SDR) family.</text>
</comment>
<proteinExistence type="inferred from homology"/>
<evidence type="ECO:0000313" key="3">
    <source>
        <dbReference type="Proteomes" id="UP000697995"/>
    </source>
</evidence>
<dbReference type="PANTHER" id="PTHR42760:SF106">
    <property type="entry name" value="PROTEIN FIXR"/>
    <property type="match status" value="1"/>
</dbReference>